<sequence length="232" mass="23887">MRALFLPLCATLLLPAAAQAAPDPWEGVNRRIHGFNALAQSYALAPAAALWRAQVSAETRAGVGRVLANLGEPVTALSAVAAGDLSRAWNAARRFGINATLGWGGWHDAAAERGLERQPLSPGDAACAWGLPSGPYLVLPLLGPSTLRDAGAALAANAALAQGLGAAPVAGWQAGDAFLAYERAEPALTRLEAESLDAYAALRSAWLQRRAAACPQDEAGVAAEDDAEPAPR</sequence>
<feature type="chain" id="PRO_5016362627" description="VacJ family lipoprotein" evidence="3">
    <location>
        <begin position="21"/>
        <end position="232"/>
    </location>
</feature>
<dbReference type="GO" id="GO:0120010">
    <property type="term" value="P:intermembrane phospholipid transfer"/>
    <property type="evidence" value="ECO:0007669"/>
    <property type="project" value="TreeGrafter"/>
</dbReference>
<dbReference type="RefSeq" id="WP_109873742.1">
    <property type="nucleotide sequence ID" value="NZ_QGNA01000009.1"/>
</dbReference>
<accession>A0A317F4J0</accession>
<proteinExistence type="inferred from homology"/>
<keyword evidence="2 3" id="KW-0732">Signal</keyword>
<feature type="signal peptide" evidence="3">
    <location>
        <begin position="1"/>
        <end position="20"/>
    </location>
</feature>
<reference evidence="5" key="1">
    <citation type="submission" date="2018-05" db="EMBL/GenBank/DDBJ databases">
        <authorList>
            <person name="Du Z."/>
            <person name="Wang X."/>
        </authorList>
    </citation>
    <scope>NUCLEOTIDE SEQUENCE [LARGE SCALE GENOMIC DNA]</scope>
    <source>
        <strain evidence="5">CQN31</strain>
    </source>
</reference>
<evidence type="ECO:0000256" key="2">
    <source>
        <dbReference type="ARBA" id="ARBA00022729"/>
    </source>
</evidence>
<comment type="similarity">
    <text evidence="1">Belongs to the MlaA family.</text>
</comment>
<evidence type="ECO:0000256" key="3">
    <source>
        <dbReference type="SAM" id="SignalP"/>
    </source>
</evidence>
<dbReference type="AlphaFoldDB" id="A0A317F4J0"/>
<gene>
    <name evidence="4" type="ORF">DFH01_27540</name>
</gene>
<protein>
    <recommendedName>
        <fullName evidence="6">VacJ family lipoprotein</fullName>
    </recommendedName>
</protein>
<keyword evidence="5" id="KW-1185">Reference proteome</keyword>
<dbReference type="PANTHER" id="PTHR30035">
    <property type="entry name" value="LIPOPROTEIN VACJ-RELATED"/>
    <property type="match status" value="1"/>
</dbReference>
<dbReference type="GO" id="GO:0016020">
    <property type="term" value="C:membrane"/>
    <property type="evidence" value="ECO:0007669"/>
    <property type="project" value="InterPro"/>
</dbReference>
<dbReference type="EMBL" id="QGNA01000009">
    <property type="protein sequence ID" value="PWS34081.1"/>
    <property type="molecule type" value="Genomic_DNA"/>
</dbReference>
<dbReference type="PANTHER" id="PTHR30035:SF3">
    <property type="entry name" value="INTERMEMBRANE PHOSPHOLIPID TRANSPORT SYSTEM LIPOPROTEIN MLAA"/>
    <property type="match status" value="1"/>
</dbReference>
<name>A0A317F4J0_9PROT</name>
<evidence type="ECO:0000313" key="5">
    <source>
        <dbReference type="Proteomes" id="UP000245765"/>
    </source>
</evidence>
<dbReference type="PRINTS" id="PR01805">
    <property type="entry name" value="VACJLIPOPROT"/>
</dbReference>
<dbReference type="InterPro" id="IPR007428">
    <property type="entry name" value="MlaA"/>
</dbReference>
<comment type="caution">
    <text evidence="4">The sequence shown here is derived from an EMBL/GenBank/DDBJ whole genome shotgun (WGS) entry which is preliminary data.</text>
</comment>
<evidence type="ECO:0000256" key="1">
    <source>
        <dbReference type="ARBA" id="ARBA00010634"/>
    </source>
</evidence>
<organism evidence="4 5">
    <name type="scientific">Falsiroseomonas bella</name>
    <dbReference type="NCBI Taxonomy" id="2184016"/>
    <lineage>
        <taxon>Bacteria</taxon>
        <taxon>Pseudomonadati</taxon>
        <taxon>Pseudomonadota</taxon>
        <taxon>Alphaproteobacteria</taxon>
        <taxon>Acetobacterales</taxon>
        <taxon>Roseomonadaceae</taxon>
        <taxon>Falsiroseomonas</taxon>
    </lineage>
</organism>
<evidence type="ECO:0000313" key="4">
    <source>
        <dbReference type="EMBL" id="PWS34081.1"/>
    </source>
</evidence>
<dbReference type="Proteomes" id="UP000245765">
    <property type="component" value="Unassembled WGS sequence"/>
</dbReference>
<dbReference type="OrthoDB" id="9785326at2"/>
<dbReference type="Pfam" id="PF04333">
    <property type="entry name" value="MlaA"/>
    <property type="match status" value="1"/>
</dbReference>
<evidence type="ECO:0008006" key="6">
    <source>
        <dbReference type="Google" id="ProtNLM"/>
    </source>
</evidence>